<dbReference type="RefSeq" id="WP_021750964.1">
    <property type="nucleotide sequence ID" value="NZ_CP034413.3"/>
</dbReference>
<evidence type="ECO:0008006" key="4">
    <source>
        <dbReference type="Google" id="ProtNLM"/>
    </source>
</evidence>
<accession>A0A4D7AXP4</accession>
<dbReference type="EMBL" id="CP034413">
    <property type="protein sequence ID" value="QCI58342.1"/>
    <property type="molecule type" value="Genomic_DNA"/>
</dbReference>
<organism evidence="2 3">
    <name type="scientific">Dysosmobacter welbionis</name>
    <dbReference type="NCBI Taxonomy" id="2093857"/>
    <lineage>
        <taxon>Bacteria</taxon>
        <taxon>Bacillati</taxon>
        <taxon>Bacillota</taxon>
        <taxon>Clostridia</taxon>
        <taxon>Eubacteriales</taxon>
        <taxon>Oscillospiraceae</taxon>
        <taxon>Dysosmobacter</taxon>
    </lineage>
</organism>
<protein>
    <recommendedName>
        <fullName evidence="4">Zinc ribbon domain-containing protein</fullName>
    </recommendedName>
</protein>
<gene>
    <name evidence="2" type="ORF">EIO64_03115</name>
</gene>
<dbReference type="GeneID" id="89523163"/>
<keyword evidence="3" id="KW-1185">Reference proteome</keyword>
<keyword evidence="1" id="KW-0812">Transmembrane</keyword>
<feature type="transmembrane region" description="Helical" evidence="1">
    <location>
        <begin position="32"/>
        <end position="51"/>
    </location>
</feature>
<sequence>MTLRRWTILSVILLVPGFVLQFLSRTVFVPEAGVIGGLLLAAGLAIQLFVIRCPECGAHLPLFPGEYCKYCGNRLDWDKPLRR</sequence>
<evidence type="ECO:0000313" key="2">
    <source>
        <dbReference type="EMBL" id="QCI58342.1"/>
    </source>
</evidence>
<dbReference type="Proteomes" id="UP000298642">
    <property type="component" value="Chromosome"/>
</dbReference>
<reference evidence="3" key="1">
    <citation type="submission" date="2018-12" db="EMBL/GenBank/DDBJ databases">
        <title>Dusodibacter welbiota gen. nov., sp. nov., isolated from human faeces and emended description of the Oscillibacter genus.</title>
        <authorList>
            <person name="Le Roy T."/>
            <person name="Van der Smissen P."/>
            <person name="Delzenne N."/>
            <person name="Muccioli G."/>
            <person name="Collet J.F."/>
            <person name="Cani P.D."/>
        </authorList>
    </citation>
    <scope>NUCLEOTIDE SEQUENCE [LARGE SCALE GENOMIC DNA]</scope>
    <source>
        <strain evidence="3">J115</strain>
    </source>
</reference>
<proteinExistence type="predicted"/>
<keyword evidence="1" id="KW-0472">Membrane</keyword>
<evidence type="ECO:0000256" key="1">
    <source>
        <dbReference type="SAM" id="Phobius"/>
    </source>
</evidence>
<keyword evidence="1" id="KW-1133">Transmembrane helix</keyword>
<dbReference type="KEGG" id="obj:EIO64_03115"/>
<dbReference type="AlphaFoldDB" id="A0A4D7AXP4"/>
<name>A0A4D7AXP4_9FIRM</name>
<evidence type="ECO:0000313" key="3">
    <source>
        <dbReference type="Proteomes" id="UP000298642"/>
    </source>
</evidence>
<feature type="transmembrane region" description="Helical" evidence="1">
    <location>
        <begin position="6"/>
        <end position="23"/>
    </location>
</feature>